<dbReference type="RefSeq" id="WP_005587193.1">
    <property type="nucleotide sequence ID" value="NZ_LT669839.1"/>
</dbReference>
<dbReference type="PROSITE" id="PS51257">
    <property type="entry name" value="PROKAR_LIPOPROTEIN"/>
    <property type="match status" value="1"/>
</dbReference>
<dbReference type="HOGENOM" id="CLU_017028_8_6_9"/>
<accession>M1ZFM1</accession>
<sequence length="549" mass="61974">MKKTKVLLLIMAICILVVGCSNTDVSNEASKPDGDVEKGEEVSTDEHLYGGSLVVATKLEPSSYVYNYTWDGAIPYINRNIFSKLVAYDESTGELYGDLAESWSNSDDLKTYTFNLRQNVKWHDGTPFTSADVKWTIESILEYGEGANGYQVLSLVDEVETPDDYTVVLKLKEPSGVMVNNVADYYGFDILPKHLYEGTDVDNNPNNFKPIGTGPFIFEEHEIGSHCKLIANEDYFGDGPYLDEVVFVFTPSETTAMTSIEAGEAGWMTASPAFAEIERLKNAKGVAVDMQPTSITQWMGFNMDGSREYVSDPIVREAICYALDNEEIAEKLYMGLVKPATSWYTTIVDWADNKDLRLPETDIEYANKLLDDAGYEKGADGYRFTLTYRCFPTSIFGTTDIPLFVQQQLDAVGIKVEIEQYEWALRTEMLDNKRDWDLCAGGGDRGPDASNFASYLLSNSASNKMRYYNEEIDSLFEQGEQVVKYEERAPYYFKVQEIISKDLPMYNFVEYAIPRVYNEEYTGFFWQENSGNSANHMVNTVEWKGGAPK</sequence>
<dbReference type="GO" id="GO:0042597">
    <property type="term" value="C:periplasmic space"/>
    <property type="evidence" value="ECO:0007669"/>
    <property type="project" value="UniProtKB-ARBA"/>
</dbReference>
<evidence type="ECO:0000256" key="1">
    <source>
        <dbReference type="SAM" id="SignalP"/>
    </source>
</evidence>
<dbReference type="InterPro" id="IPR000914">
    <property type="entry name" value="SBP_5_dom"/>
</dbReference>
<evidence type="ECO:0000313" key="3">
    <source>
        <dbReference type="EMBL" id="SHD76486.1"/>
    </source>
</evidence>
<dbReference type="PIRSF" id="PIRSF002741">
    <property type="entry name" value="MppA"/>
    <property type="match status" value="1"/>
</dbReference>
<dbReference type="GO" id="GO:0015833">
    <property type="term" value="P:peptide transport"/>
    <property type="evidence" value="ECO:0007669"/>
    <property type="project" value="TreeGrafter"/>
</dbReference>
<dbReference type="GO" id="GO:1904680">
    <property type="term" value="F:peptide transmembrane transporter activity"/>
    <property type="evidence" value="ECO:0007669"/>
    <property type="project" value="TreeGrafter"/>
</dbReference>
<feature type="chain" id="PRO_5015096458" description="Solute-binding protein family 5 domain-containing protein" evidence="1">
    <location>
        <begin position="24"/>
        <end position="549"/>
    </location>
</feature>
<dbReference type="SUPFAM" id="SSF53850">
    <property type="entry name" value="Periplasmic binding protein-like II"/>
    <property type="match status" value="1"/>
</dbReference>
<dbReference type="InterPro" id="IPR030678">
    <property type="entry name" value="Peptide/Ni-bd"/>
</dbReference>
<proteinExistence type="predicted"/>
<evidence type="ECO:0000313" key="4">
    <source>
        <dbReference type="Proteomes" id="UP000245423"/>
    </source>
</evidence>
<name>M1ZFM1_9FIRM</name>
<feature type="signal peptide" evidence="1">
    <location>
        <begin position="1"/>
        <end position="23"/>
    </location>
</feature>
<dbReference type="EMBL" id="LT669839">
    <property type="protein sequence ID" value="SHD76486.1"/>
    <property type="molecule type" value="Genomic_DNA"/>
</dbReference>
<dbReference type="PANTHER" id="PTHR30290">
    <property type="entry name" value="PERIPLASMIC BINDING COMPONENT OF ABC TRANSPORTER"/>
    <property type="match status" value="1"/>
</dbReference>
<keyword evidence="1" id="KW-0732">Signal</keyword>
<evidence type="ECO:0000259" key="2">
    <source>
        <dbReference type="Pfam" id="PF00496"/>
    </source>
</evidence>
<dbReference type="Gene3D" id="3.40.190.10">
    <property type="entry name" value="Periplasmic binding protein-like II"/>
    <property type="match status" value="1"/>
</dbReference>
<protein>
    <recommendedName>
        <fullName evidence="2">Solute-binding protein family 5 domain-containing protein</fullName>
    </recommendedName>
</protein>
<gene>
    <name evidence="3" type="ORF">CUESP1_1112</name>
</gene>
<dbReference type="Pfam" id="PF00496">
    <property type="entry name" value="SBP_bac_5"/>
    <property type="match status" value="1"/>
</dbReference>
<dbReference type="OrthoDB" id="9772924at2"/>
<organism evidence="3 4">
    <name type="scientific">[Clostridium] ultunense Esp</name>
    <dbReference type="NCBI Taxonomy" id="1288971"/>
    <lineage>
        <taxon>Bacteria</taxon>
        <taxon>Bacillati</taxon>
        <taxon>Bacillota</taxon>
        <taxon>Tissierellia</taxon>
        <taxon>Tissierellales</taxon>
        <taxon>Tepidimicrobiaceae</taxon>
        <taxon>Schnuerera</taxon>
    </lineage>
</organism>
<dbReference type="Gene3D" id="3.10.105.10">
    <property type="entry name" value="Dipeptide-binding Protein, Domain 3"/>
    <property type="match status" value="1"/>
</dbReference>
<feature type="domain" description="Solute-binding protein family 5" evidence="2">
    <location>
        <begin position="94"/>
        <end position="463"/>
    </location>
</feature>
<dbReference type="Proteomes" id="UP000245423">
    <property type="component" value="Chromosome 1"/>
</dbReference>
<dbReference type="AlphaFoldDB" id="M1ZFM1"/>
<dbReference type="Gene3D" id="3.90.76.10">
    <property type="entry name" value="Dipeptide-binding Protein, Domain 1"/>
    <property type="match status" value="1"/>
</dbReference>
<keyword evidence="4" id="KW-1185">Reference proteome</keyword>
<dbReference type="GO" id="GO:0043190">
    <property type="term" value="C:ATP-binding cassette (ABC) transporter complex"/>
    <property type="evidence" value="ECO:0007669"/>
    <property type="project" value="InterPro"/>
</dbReference>
<reference evidence="3 4" key="1">
    <citation type="submission" date="2016-11" db="EMBL/GenBank/DDBJ databases">
        <authorList>
            <person name="Manzoor S."/>
        </authorList>
    </citation>
    <scope>NUCLEOTIDE SEQUENCE [LARGE SCALE GENOMIC DNA]</scope>
    <source>
        <strain evidence="3">Clostridium ultunense strain Esp</strain>
    </source>
</reference>
<dbReference type="InterPro" id="IPR039424">
    <property type="entry name" value="SBP_5"/>
</dbReference>